<organism evidence="1 2">
    <name type="scientific">Pelodiscus sinensis</name>
    <name type="common">Chinese softshell turtle</name>
    <name type="synonym">Trionyx sinensis</name>
    <dbReference type="NCBI Taxonomy" id="13735"/>
    <lineage>
        <taxon>Eukaryota</taxon>
        <taxon>Metazoa</taxon>
        <taxon>Chordata</taxon>
        <taxon>Craniata</taxon>
        <taxon>Vertebrata</taxon>
        <taxon>Euteleostomi</taxon>
        <taxon>Archelosauria</taxon>
        <taxon>Testudinata</taxon>
        <taxon>Testudines</taxon>
        <taxon>Cryptodira</taxon>
        <taxon>Trionychia</taxon>
        <taxon>Trionychidae</taxon>
        <taxon>Pelodiscus</taxon>
    </lineage>
</organism>
<reference evidence="2" key="1">
    <citation type="submission" date="2011-10" db="EMBL/GenBank/DDBJ databases">
        <authorList>
            <consortium name="Soft-shell Turtle Genome Consortium"/>
        </authorList>
    </citation>
    <scope>NUCLEOTIDE SEQUENCE [LARGE SCALE GENOMIC DNA]</scope>
    <source>
        <strain evidence="2">Daiwa-1</strain>
    </source>
</reference>
<keyword evidence="2" id="KW-1185">Reference proteome</keyword>
<reference evidence="1" key="3">
    <citation type="submission" date="2025-08" db="UniProtKB">
        <authorList>
            <consortium name="Ensembl"/>
        </authorList>
    </citation>
    <scope>IDENTIFICATION</scope>
</reference>
<dbReference type="EMBL" id="AGCU01075953">
    <property type="status" value="NOT_ANNOTATED_CDS"/>
    <property type="molecule type" value="Genomic_DNA"/>
</dbReference>
<dbReference type="Proteomes" id="UP000007267">
    <property type="component" value="Unassembled WGS sequence"/>
</dbReference>
<name>K7G241_PELSI</name>
<dbReference type="Ensembl" id="ENSPSIT00000014420.1">
    <property type="protein sequence ID" value="ENSPSIP00000014352.1"/>
    <property type="gene ID" value="ENSPSIG00000012876.1"/>
</dbReference>
<evidence type="ECO:0000313" key="1">
    <source>
        <dbReference type="Ensembl" id="ENSPSIP00000014352.1"/>
    </source>
</evidence>
<protein>
    <submittedName>
        <fullName evidence="1">Uncharacterized protein</fullName>
    </submittedName>
</protein>
<dbReference type="HOGENOM" id="CLU_1158602_0_0_1"/>
<sequence length="239" mass="25529">HALADAVHEGQEAGLHVLGVGGQALLEVLQQGRDLLAEGGEVLDHLGLVLGGLRDALLPELLPQLVAVGGQALAQLLHVPTHPVPGLFSHGGQLLLQDLHLLLGHLFQLLADGRQLLAVALQLLRPLLVELIQEGLDLLLHLLHFLGQLRPQGLGVLRPLILELRVVGSQLHLQLLRCHLKGFQVVQLQVKLLANCRGLELGNGFLATGLDGLQVDLDHVLEAIQGRLGVLMLPEVAGL</sequence>
<evidence type="ECO:0000313" key="2">
    <source>
        <dbReference type="Proteomes" id="UP000007267"/>
    </source>
</evidence>
<reference evidence="1" key="4">
    <citation type="submission" date="2025-09" db="UniProtKB">
        <authorList>
            <consortium name="Ensembl"/>
        </authorList>
    </citation>
    <scope>IDENTIFICATION</scope>
</reference>
<accession>K7G241</accession>
<reference evidence="2" key="2">
    <citation type="journal article" date="2013" name="Nat. Genet.">
        <title>The draft genomes of soft-shell turtle and green sea turtle yield insights into the development and evolution of the turtle-specific body plan.</title>
        <authorList>
            <person name="Wang Z."/>
            <person name="Pascual-Anaya J."/>
            <person name="Zadissa A."/>
            <person name="Li W."/>
            <person name="Niimura Y."/>
            <person name="Huang Z."/>
            <person name="Li C."/>
            <person name="White S."/>
            <person name="Xiong Z."/>
            <person name="Fang D."/>
            <person name="Wang B."/>
            <person name="Ming Y."/>
            <person name="Chen Y."/>
            <person name="Zheng Y."/>
            <person name="Kuraku S."/>
            <person name="Pignatelli M."/>
            <person name="Herrero J."/>
            <person name="Beal K."/>
            <person name="Nozawa M."/>
            <person name="Li Q."/>
            <person name="Wang J."/>
            <person name="Zhang H."/>
            <person name="Yu L."/>
            <person name="Shigenobu S."/>
            <person name="Wang J."/>
            <person name="Liu J."/>
            <person name="Flicek P."/>
            <person name="Searle S."/>
            <person name="Wang J."/>
            <person name="Kuratani S."/>
            <person name="Yin Y."/>
            <person name="Aken B."/>
            <person name="Zhang G."/>
            <person name="Irie N."/>
        </authorList>
    </citation>
    <scope>NUCLEOTIDE SEQUENCE [LARGE SCALE GENOMIC DNA]</scope>
    <source>
        <strain evidence="2">Daiwa-1</strain>
    </source>
</reference>
<proteinExistence type="predicted"/>
<dbReference type="AlphaFoldDB" id="K7G241"/>